<feature type="compositionally biased region" description="Basic and acidic residues" evidence="1">
    <location>
        <begin position="298"/>
        <end position="317"/>
    </location>
</feature>
<dbReference type="EMBL" id="JBELOE010000244">
    <property type="protein sequence ID" value="MER2493092.1"/>
    <property type="molecule type" value="Genomic_DNA"/>
</dbReference>
<evidence type="ECO:0000313" key="3">
    <source>
        <dbReference type="EMBL" id="MER2493092.1"/>
    </source>
</evidence>
<keyword evidence="4" id="KW-1185">Reference proteome</keyword>
<sequence length="521" mass="60215">MQSIGKISVDKVDGKFKWFVELQFSGHELSRVPAELIPMIVVNSIYRNKVRYQHQDLREHSWKVNEKPEMYRIEKEDGSYYFRFVSEPSQVLVSAIELARALFLNNFHLTRTAFRANGLDAMANIEEYPDKSIIRFNRFSDYPLSNLSSTTALKHLVWLLMSAENRSSFNSIFEHLVNNEDNYLDFCFTPPDLSGWKFKAKGYFYNDIFYANEITEFRTSAIGHLPNIEIYHPNKKEPIVLDEGGNDTGQRKPHVKVSGKPDELDFKSGVNPKRRHSIYKSPELKQIFNMVNHIEVIPGEKDPRRKPRVEVDDDKPSEQSGINHKNGEGEAKEFDYQINTGTEVSEMEVQPNELTKVESTDRLKVIEHLINALSAEYSNLLVVSINTYRCPKPAKNISNYYYENTQEARVFLWAKLSIGPTSLHILEIDNAGHQKMKISTPIIEFKQSLEPVNGVIKIIQSCVDSGFKWNTETIKDCAQTVRYVTHPAKKFETGDKAHIERWMSYFITQLRKLGVYIDRAL</sequence>
<reference evidence="3 4" key="1">
    <citation type="submission" date="2024-06" db="EMBL/GenBank/DDBJ databases">
        <authorList>
            <person name="Chen R.Y."/>
        </authorList>
    </citation>
    <scope>NUCLEOTIDE SEQUENCE [LARGE SCALE GENOMIC DNA]</scope>
    <source>
        <strain evidence="3 4">D2</strain>
    </source>
</reference>
<gene>
    <name evidence="3" type="ORF">ABS311_14505</name>
</gene>
<feature type="region of interest" description="Disordered" evidence="1">
    <location>
        <begin position="243"/>
        <end position="263"/>
    </location>
</feature>
<dbReference type="RefSeq" id="WP_350402442.1">
    <property type="nucleotide sequence ID" value="NZ_JBELOE010000244.1"/>
</dbReference>
<dbReference type="Proteomes" id="UP001467690">
    <property type="component" value="Unassembled WGS sequence"/>
</dbReference>
<name>A0ABV1RK18_9ALTE</name>
<accession>A0ABV1RK18</accession>
<feature type="region of interest" description="Disordered" evidence="1">
    <location>
        <begin position="298"/>
        <end position="332"/>
    </location>
</feature>
<comment type="caution">
    <text evidence="3">The sequence shown here is derived from an EMBL/GenBank/DDBJ whole genome shotgun (WGS) entry which is preliminary data.</text>
</comment>
<dbReference type="Pfam" id="PF18623">
    <property type="entry name" value="TnsE_C"/>
    <property type="match status" value="1"/>
</dbReference>
<feature type="domain" description="TnsE C-terminal" evidence="2">
    <location>
        <begin position="364"/>
        <end position="503"/>
    </location>
</feature>
<organism evidence="3 4">
    <name type="scientific">Catenovulum sediminis</name>
    <dbReference type="NCBI Taxonomy" id="1740262"/>
    <lineage>
        <taxon>Bacteria</taxon>
        <taxon>Pseudomonadati</taxon>
        <taxon>Pseudomonadota</taxon>
        <taxon>Gammaproteobacteria</taxon>
        <taxon>Alteromonadales</taxon>
        <taxon>Alteromonadaceae</taxon>
        <taxon>Catenovulum</taxon>
    </lineage>
</organism>
<proteinExistence type="predicted"/>
<evidence type="ECO:0000256" key="1">
    <source>
        <dbReference type="SAM" id="MobiDB-lite"/>
    </source>
</evidence>
<evidence type="ECO:0000313" key="4">
    <source>
        <dbReference type="Proteomes" id="UP001467690"/>
    </source>
</evidence>
<protein>
    <submittedName>
        <fullName evidence="3">Tn7-like element transposition protein TnsE</fullName>
    </submittedName>
</protein>
<evidence type="ECO:0000259" key="2">
    <source>
        <dbReference type="Pfam" id="PF18623"/>
    </source>
</evidence>
<dbReference type="InterPro" id="IPR041419">
    <property type="entry name" value="TnsE_C"/>
</dbReference>